<feature type="domain" description="Flagellar basal-body/hook protein C-terminal" evidence="7">
    <location>
        <begin position="570"/>
        <end position="607"/>
    </location>
</feature>
<proteinExistence type="inferred from homology"/>
<keyword evidence="10" id="KW-0969">Cilium</keyword>
<dbReference type="PANTHER" id="PTHR30033">
    <property type="entry name" value="FLAGELLAR HOOK-ASSOCIATED PROTEIN 1"/>
    <property type="match status" value="1"/>
</dbReference>
<dbReference type="Pfam" id="PF22638">
    <property type="entry name" value="FlgK_D1"/>
    <property type="match status" value="1"/>
</dbReference>
<keyword evidence="5" id="KW-0964">Secreted</keyword>
<comment type="subcellular location">
    <subcellularLocation>
        <location evidence="1">Bacterial flagellum</location>
    </subcellularLocation>
    <subcellularLocation>
        <location evidence="2">Secreted</location>
    </subcellularLocation>
</comment>
<evidence type="ECO:0000259" key="8">
    <source>
        <dbReference type="Pfam" id="PF21158"/>
    </source>
</evidence>
<keyword evidence="11" id="KW-1185">Reference proteome</keyword>
<dbReference type="EMBL" id="CP102381">
    <property type="protein sequence ID" value="WEJ63355.1"/>
    <property type="molecule type" value="Genomic_DNA"/>
</dbReference>
<evidence type="ECO:0000313" key="10">
    <source>
        <dbReference type="EMBL" id="WEJ63355.1"/>
    </source>
</evidence>
<name>A0ABY8CBJ8_9GAMM</name>
<dbReference type="InterPro" id="IPR053927">
    <property type="entry name" value="FlgK_helical"/>
</dbReference>
<feature type="domain" description="Flagellar hook-associated protein 1 D2-like" evidence="8">
    <location>
        <begin position="383"/>
        <end position="456"/>
    </location>
</feature>
<dbReference type="Pfam" id="PF06429">
    <property type="entry name" value="Flg_bbr_C"/>
    <property type="match status" value="1"/>
</dbReference>
<evidence type="ECO:0000256" key="6">
    <source>
        <dbReference type="ARBA" id="ARBA00023143"/>
    </source>
</evidence>
<evidence type="ECO:0000313" key="11">
    <source>
        <dbReference type="Proteomes" id="UP001222275"/>
    </source>
</evidence>
<dbReference type="RefSeq" id="WP_275595608.1">
    <property type="nucleotide sequence ID" value="NZ_CP102381.1"/>
</dbReference>
<dbReference type="Pfam" id="PF21158">
    <property type="entry name" value="flgK_1st_1"/>
    <property type="match status" value="1"/>
</dbReference>
<dbReference type="NCBIfam" id="TIGR02492">
    <property type="entry name" value="flgK_ends"/>
    <property type="match status" value="1"/>
</dbReference>
<dbReference type="Proteomes" id="UP001222275">
    <property type="component" value="Chromosome"/>
</dbReference>
<sequence>MSDMLMIGSTATSAFRRALEVTGHNVANVATDGYSRQRAEFVNNSAQIVGPIQKGGGVRVDNVMRVQADYIQSQLVNSSSTKSRYDESLQQSKQVEGLIAGNDEGVQQVLQQFFDSIQNLASNPTSNVNRQLVVDEASKLESHIENLTSVLISNEDDVNNQIDSMVLEINARVDLVARVNAEVGKTLNNGGQLPNDLLDQRDQAILELSEFIDIKAHQTENGGIDIYTASGKFPLVSDGTVTRIDSRLSEFSNENRKEVYMTISGQSRDIGEFITGGSLGGILDFRSEMLDSAKNELGVMLNGLVASTNWQNYQGYDVNGDAGEEIFTPLTVSGTKSINNATGSNDGSAILVQFNPTAPAGAPNPPPFNPAGLQPLTYGDKEAYLANAYDSMGNMKASEYIMTHDGTNFLVTNRETNALLGTVIPGTPVEIDGLEFSVPAPPAAIYQAGDSFVIKPHQAILKQFEVSLDDPDKIAARGQSPVDTNADGSILDEVPTAGAQGDNVNAANLANLGSKKILYSDALNQPTETLLGGYSIMATGIGMYVQSSDIKLQAQTSVYENVLDRRESLSGVSLDEEAANLVRFQQAYEAAAQVISTSKSIFDTLLSAVRG</sequence>
<keyword evidence="6" id="KW-0975">Bacterial flagellum</keyword>
<dbReference type="InterPro" id="IPR010930">
    <property type="entry name" value="Flg_bb/hook_C_dom"/>
</dbReference>
<feature type="domain" description="Flagellar hook-associated protein FlgK helical" evidence="9">
    <location>
        <begin position="93"/>
        <end position="327"/>
    </location>
</feature>
<evidence type="ECO:0000259" key="9">
    <source>
        <dbReference type="Pfam" id="PF22638"/>
    </source>
</evidence>
<evidence type="ECO:0000259" key="7">
    <source>
        <dbReference type="Pfam" id="PF06429"/>
    </source>
</evidence>
<gene>
    <name evidence="10" type="primary">flgK</name>
    <name evidence="10" type="ORF">NR989_03620</name>
</gene>
<dbReference type="InterPro" id="IPR002371">
    <property type="entry name" value="FlgK"/>
</dbReference>
<keyword evidence="10" id="KW-0282">Flagellum</keyword>
<keyword evidence="10" id="KW-0966">Cell projection</keyword>
<accession>A0ABY8CBJ8</accession>
<dbReference type="InterPro" id="IPR049119">
    <property type="entry name" value="FlgK_D2-like"/>
</dbReference>
<evidence type="ECO:0000256" key="4">
    <source>
        <dbReference type="ARBA" id="ARBA00016244"/>
    </source>
</evidence>
<reference evidence="10 11" key="1">
    <citation type="submission" date="2022-06" db="EMBL/GenBank/DDBJ databases">
        <title>Thiomicrohabdus sp. nov, an obligately chemolithoautotrophic, sulfur-oxidizing bacterium isolated from beach of Guanyin Mountain. Amoy.</title>
        <authorList>
            <person name="Zhu H."/>
        </authorList>
    </citation>
    <scope>NUCLEOTIDE SEQUENCE [LARGE SCALE GENOMIC DNA]</scope>
    <source>
        <strain evidence="10 11">XGS-01</strain>
    </source>
</reference>
<evidence type="ECO:0000256" key="2">
    <source>
        <dbReference type="ARBA" id="ARBA00004613"/>
    </source>
</evidence>
<dbReference type="SUPFAM" id="SSF64518">
    <property type="entry name" value="Phase 1 flagellin"/>
    <property type="match status" value="1"/>
</dbReference>
<protein>
    <recommendedName>
        <fullName evidence="4">Flagellar hook-associated protein 1</fullName>
    </recommendedName>
</protein>
<evidence type="ECO:0000256" key="1">
    <source>
        <dbReference type="ARBA" id="ARBA00004365"/>
    </source>
</evidence>
<dbReference type="PANTHER" id="PTHR30033:SF1">
    <property type="entry name" value="FLAGELLAR HOOK-ASSOCIATED PROTEIN 1"/>
    <property type="match status" value="1"/>
</dbReference>
<comment type="similarity">
    <text evidence="3">Belongs to the flagella basal body rod proteins family.</text>
</comment>
<evidence type="ECO:0000256" key="5">
    <source>
        <dbReference type="ARBA" id="ARBA00022525"/>
    </source>
</evidence>
<organism evidence="10 11">
    <name type="scientific">Thiomicrorhabdus lithotrophica</name>
    <dbReference type="NCBI Taxonomy" id="2949997"/>
    <lineage>
        <taxon>Bacteria</taxon>
        <taxon>Pseudomonadati</taxon>
        <taxon>Pseudomonadota</taxon>
        <taxon>Gammaproteobacteria</taxon>
        <taxon>Thiotrichales</taxon>
        <taxon>Piscirickettsiaceae</taxon>
        <taxon>Thiomicrorhabdus</taxon>
    </lineage>
</organism>
<evidence type="ECO:0000256" key="3">
    <source>
        <dbReference type="ARBA" id="ARBA00009677"/>
    </source>
</evidence>